<proteinExistence type="inferred from homology"/>
<feature type="domain" description="ABC transporter" evidence="15">
    <location>
        <begin position="2"/>
        <end position="235"/>
    </location>
</feature>
<evidence type="ECO:0000256" key="8">
    <source>
        <dbReference type="ARBA" id="ARBA00022519"/>
    </source>
</evidence>
<comment type="subunit">
    <text evidence="14">Component of the lipopolysaccharide transport and assembly complex. The LptBFG transporter is composed of two ATP-binding proteins (LptB) and two transmembrane proteins (LptF and LptG).</text>
</comment>
<dbReference type="PROSITE" id="PS00211">
    <property type="entry name" value="ABC_TRANSPORTER_1"/>
    <property type="match status" value="1"/>
</dbReference>
<dbReference type="GO" id="GO:0005524">
    <property type="term" value="F:ATP binding"/>
    <property type="evidence" value="ECO:0007669"/>
    <property type="project" value="UniProtKB-KW"/>
</dbReference>
<dbReference type="InterPro" id="IPR003439">
    <property type="entry name" value="ABC_transporter-like_ATP-bd"/>
</dbReference>
<evidence type="ECO:0000256" key="10">
    <source>
        <dbReference type="ARBA" id="ARBA00022840"/>
    </source>
</evidence>
<dbReference type="SMART" id="SM00382">
    <property type="entry name" value="AAA"/>
    <property type="match status" value="1"/>
</dbReference>
<evidence type="ECO:0000256" key="12">
    <source>
        <dbReference type="ARBA" id="ARBA00023136"/>
    </source>
</evidence>
<evidence type="ECO:0000256" key="1">
    <source>
        <dbReference type="ARBA" id="ARBA00004496"/>
    </source>
</evidence>
<evidence type="ECO:0000256" key="14">
    <source>
        <dbReference type="ARBA" id="ARBA00026081"/>
    </source>
</evidence>
<evidence type="ECO:0000256" key="5">
    <source>
        <dbReference type="ARBA" id="ARBA00022448"/>
    </source>
</evidence>
<gene>
    <name evidence="16" type="primary">yhbG</name>
    <name evidence="16" type="ORF">LYSCAS_18580</name>
</gene>
<accession>A0ABN6FV57</accession>
<dbReference type="Gene3D" id="3.40.50.300">
    <property type="entry name" value="P-loop containing nucleotide triphosphate hydrolases"/>
    <property type="match status" value="1"/>
</dbReference>
<keyword evidence="10 16" id="KW-0067">ATP-binding</keyword>
<evidence type="ECO:0000256" key="7">
    <source>
        <dbReference type="ARBA" id="ARBA00022490"/>
    </source>
</evidence>
<evidence type="ECO:0000256" key="13">
    <source>
        <dbReference type="ARBA" id="ARBA00024818"/>
    </source>
</evidence>
<keyword evidence="12" id="KW-0472">Membrane</keyword>
<dbReference type="PROSITE" id="PS50893">
    <property type="entry name" value="ABC_TRANSPORTER_2"/>
    <property type="match status" value="1"/>
</dbReference>
<keyword evidence="8" id="KW-0997">Cell inner membrane</keyword>
<evidence type="ECO:0000256" key="11">
    <source>
        <dbReference type="ARBA" id="ARBA00022967"/>
    </source>
</evidence>
<comment type="function">
    <text evidence="13">Part of the ABC transporter complex LptBFG involved in the translocation of lipopolysaccharide (LPS) from the inner membrane to the outer membrane. Probably responsible for energy coupling to the transport system.</text>
</comment>
<dbReference type="EMBL" id="AP024545">
    <property type="protein sequence ID" value="BCT92834.1"/>
    <property type="molecule type" value="Genomic_DNA"/>
</dbReference>
<keyword evidence="7" id="KW-0963">Cytoplasm</keyword>
<name>A0ABN6FV57_9GAMM</name>
<dbReference type="Pfam" id="PF00005">
    <property type="entry name" value="ABC_tran"/>
    <property type="match status" value="1"/>
</dbReference>
<dbReference type="RefSeq" id="WP_213433780.1">
    <property type="nucleotide sequence ID" value="NZ_AP024545.1"/>
</dbReference>
<dbReference type="CDD" id="cd03218">
    <property type="entry name" value="ABC_YhbG"/>
    <property type="match status" value="1"/>
</dbReference>
<dbReference type="PANTHER" id="PTHR45772">
    <property type="entry name" value="CONSERVED COMPONENT OF ABC TRANSPORTER FOR NATURAL AMINO ACIDS-RELATED"/>
    <property type="match status" value="1"/>
</dbReference>
<evidence type="ECO:0000256" key="2">
    <source>
        <dbReference type="ARBA" id="ARBA00004515"/>
    </source>
</evidence>
<sequence>MLVAEGLRKSYRNRAVVRDFGLTLDAGEVVGLLGPNGAGKTTCFYMIVGLVPADAGKIVLDGRDITGEPMYTRARLGVGYLPQEPSVFRKLTVADNLRLVLELRPDLSEDARERELESLLDELQISHVAGQLGASLSGGERRRVEIARALAAKPRLMLLDEPFAGVDPISVGEIQRIVRHLKARGIGVLITDHNVRETLGICDRAYILNEGSVLAQGAPDALLANPDVRRVYLGEAFRL</sequence>
<organism evidence="16 17">
    <name type="scientific">Noviluteimonas caseinilytica</name>
    <dbReference type="NCBI Taxonomy" id="2675101"/>
    <lineage>
        <taxon>Bacteria</taxon>
        <taxon>Pseudomonadati</taxon>
        <taxon>Pseudomonadota</taxon>
        <taxon>Gammaproteobacteria</taxon>
        <taxon>Lysobacterales</taxon>
        <taxon>Lysobacteraceae</taxon>
        <taxon>Noviluteimonas</taxon>
    </lineage>
</organism>
<dbReference type="InterPro" id="IPR003593">
    <property type="entry name" value="AAA+_ATPase"/>
</dbReference>
<dbReference type="PANTHER" id="PTHR45772:SF10">
    <property type="entry name" value="LIPOPOLYSACCHARIDE EXPORT SYSTEM ATP-BINDING PROTEIN LPTB"/>
    <property type="match status" value="1"/>
</dbReference>
<dbReference type="InterPro" id="IPR027417">
    <property type="entry name" value="P-loop_NTPase"/>
</dbReference>
<dbReference type="InterPro" id="IPR030921">
    <property type="entry name" value="LPS_export_LptB"/>
</dbReference>
<protein>
    <recommendedName>
        <fullName evidence="4">Lipopolysaccharide export system ATP-binding protein LptB</fullName>
    </recommendedName>
</protein>
<comment type="similarity">
    <text evidence="3">Belongs to the ABC transporter superfamily. Outer membrane lipopolysaccharide export (TC 1.B.42) family.</text>
</comment>
<comment type="subcellular location">
    <subcellularLocation>
        <location evidence="2">Cell inner membrane</location>
        <topology evidence="2">Peripheral membrane protein</topology>
        <orientation evidence="2">Cytoplasmic side</orientation>
    </subcellularLocation>
    <subcellularLocation>
        <location evidence="1">Cytoplasm</location>
    </subcellularLocation>
</comment>
<evidence type="ECO:0000313" key="17">
    <source>
        <dbReference type="Proteomes" id="UP000681317"/>
    </source>
</evidence>
<dbReference type="NCBIfam" id="TIGR04406">
    <property type="entry name" value="LPS_export_lptB"/>
    <property type="match status" value="1"/>
</dbReference>
<reference evidence="16 17" key="1">
    <citation type="submission" date="2021-03" db="EMBL/GenBank/DDBJ databases">
        <title>Complete Genome Sequences of Two Lysobacter Strains Isolated from Sea Water (Lysobacter caseinilyticus) and Soil (Lysobacter helvus) in South Korea.</title>
        <authorList>
            <person name="Watanabe Y."/>
            <person name="Arakawa K."/>
        </authorList>
    </citation>
    <scope>NUCLEOTIDE SEQUENCE [LARGE SCALE GENOMIC DNA]</scope>
    <source>
        <strain evidence="16 17">KVB24</strain>
    </source>
</reference>
<keyword evidence="9" id="KW-0547">Nucleotide-binding</keyword>
<dbReference type="InterPro" id="IPR032823">
    <property type="entry name" value="BCA_ABC_TP_C"/>
</dbReference>
<keyword evidence="5" id="KW-0813">Transport</keyword>
<dbReference type="Proteomes" id="UP000681317">
    <property type="component" value="Chromosome"/>
</dbReference>
<dbReference type="SUPFAM" id="SSF52540">
    <property type="entry name" value="P-loop containing nucleoside triphosphate hydrolases"/>
    <property type="match status" value="1"/>
</dbReference>
<evidence type="ECO:0000256" key="6">
    <source>
        <dbReference type="ARBA" id="ARBA00022475"/>
    </source>
</evidence>
<keyword evidence="11" id="KW-1278">Translocase</keyword>
<evidence type="ECO:0000256" key="3">
    <source>
        <dbReference type="ARBA" id="ARBA00010865"/>
    </source>
</evidence>
<dbReference type="InterPro" id="IPR017871">
    <property type="entry name" value="ABC_transporter-like_CS"/>
</dbReference>
<keyword evidence="17" id="KW-1185">Reference proteome</keyword>
<dbReference type="InterPro" id="IPR051120">
    <property type="entry name" value="ABC_AA/LPS_Transport"/>
</dbReference>
<keyword evidence="6" id="KW-1003">Cell membrane</keyword>
<evidence type="ECO:0000259" key="15">
    <source>
        <dbReference type="PROSITE" id="PS50893"/>
    </source>
</evidence>
<evidence type="ECO:0000256" key="9">
    <source>
        <dbReference type="ARBA" id="ARBA00022741"/>
    </source>
</evidence>
<evidence type="ECO:0000256" key="4">
    <source>
        <dbReference type="ARBA" id="ARBA00017803"/>
    </source>
</evidence>
<dbReference type="Pfam" id="PF12399">
    <property type="entry name" value="BCA_ABC_TP_C"/>
    <property type="match status" value="1"/>
</dbReference>
<evidence type="ECO:0000313" key="16">
    <source>
        <dbReference type="EMBL" id="BCT92834.1"/>
    </source>
</evidence>